<dbReference type="Proteomes" id="UP000244066">
    <property type="component" value="Unassembled WGS sequence"/>
</dbReference>
<dbReference type="InterPro" id="IPR011008">
    <property type="entry name" value="Dimeric_a/b-barrel"/>
</dbReference>
<protein>
    <recommendedName>
        <fullName evidence="1">Transcription regulator AsnC/Lrp ligand binding domain-containing protein</fullName>
    </recommendedName>
</protein>
<dbReference type="Gene3D" id="3.30.70.920">
    <property type="match status" value="1"/>
</dbReference>
<evidence type="ECO:0000313" key="3">
    <source>
        <dbReference type="Proteomes" id="UP000244066"/>
    </source>
</evidence>
<name>A0A2R7Y141_9ARCH</name>
<evidence type="ECO:0000259" key="1">
    <source>
        <dbReference type="Pfam" id="PF01037"/>
    </source>
</evidence>
<evidence type="ECO:0000313" key="2">
    <source>
        <dbReference type="EMBL" id="PUA31260.1"/>
    </source>
</evidence>
<dbReference type="SUPFAM" id="SSF54909">
    <property type="entry name" value="Dimeric alpha+beta barrel"/>
    <property type="match status" value="1"/>
</dbReference>
<organism evidence="2 3">
    <name type="scientific">Candidatus Terraquivivens tikiterensis</name>
    <dbReference type="NCBI Taxonomy" id="1980982"/>
    <lineage>
        <taxon>Archaea</taxon>
        <taxon>Nitrososphaerota</taxon>
        <taxon>Candidatus Wolframiiraptoraceae</taxon>
        <taxon>Candidatus Terraquivivens</taxon>
    </lineage>
</organism>
<gene>
    <name evidence="2" type="ORF">B9J98_06995</name>
</gene>
<dbReference type="EMBL" id="NDWU01000021">
    <property type="protein sequence ID" value="PUA31260.1"/>
    <property type="molecule type" value="Genomic_DNA"/>
</dbReference>
<reference evidence="2 3" key="1">
    <citation type="submission" date="2017-04" db="EMBL/GenBank/DDBJ databases">
        <title>Draft Aigarchaeota genome from a New Zealand hot spring.</title>
        <authorList>
            <person name="Reysenbach A.-L."/>
            <person name="Donaho J.A."/>
            <person name="Gerhart J."/>
            <person name="Kelley J.F."/>
            <person name="Kouba K."/>
            <person name="Podar M."/>
            <person name="Stott M."/>
        </authorList>
    </citation>
    <scope>NUCLEOTIDE SEQUENCE [LARGE SCALE GENOMIC DNA]</scope>
    <source>
        <strain evidence="2">NZ13_MG1</strain>
    </source>
</reference>
<accession>A0A2R7Y141</accession>
<feature type="domain" description="Transcription regulator AsnC/Lrp ligand binding" evidence="1">
    <location>
        <begin position="24"/>
        <end position="76"/>
    </location>
</feature>
<dbReference type="Pfam" id="PF01037">
    <property type="entry name" value="AsnC_trans_reg"/>
    <property type="match status" value="1"/>
</dbReference>
<proteinExistence type="predicted"/>
<sequence length="120" mass="13450">MMPVIAFVLVRTVPGTSHELIASRKIKGVKMAHSVFGRYDAVLVLAAKDLEELSKTIYEVVEKHPNVVHTETLIAMPYPPREVKQPLEKPHTVISFHCPSCHHLVEQGSTICPFCGYVFQ</sequence>
<dbReference type="AlphaFoldDB" id="A0A2R7Y141"/>
<comment type="caution">
    <text evidence="2">The sequence shown here is derived from an EMBL/GenBank/DDBJ whole genome shotgun (WGS) entry which is preliminary data.</text>
</comment>
<dbReference type="InterPro" id="IPR019887">
    <property type="entry name" value="Tscrpt_reg_AsnC/Lrp_C"/>
</dbReference>